<dbReference type="EC" id="2.7.11.25" evidence="2"/>
<keyword evidence="5" id="KW-0418">Kinase</keyword>
<feature type="compositionally biased region" description="Basic and acidic residues" evidence="10">
    <location>
        <begin position="30"/>
        <end position="43"/>
    </location>
</feature>
<evidence type="ECO:0000256" key="9">
    <source>
        <dbReference type="PROSITE-ProRule" id="PRU10141"/>
    </source>
</evidence>
<evidence type="ECO:0000256" key="2">
    <source>
        <dbReference type="ARBA" id="ARBA00012406"/>
    </source>
</evidence>
<reference evidence="12 13" key="1">
    <citation type="submission" date="2024-05" db="EMBL/GenBank/DDBJ databases">
        <title>Haplotype-resolved chromosome-level genome assembly of Huyou (Citrus changshanensis).</title>
        <authorList>
            <person name="Miao C."/>
            <person name="Chen W."/>
            <person name="Wu Y."/>
            <person name="Wang L."/>
            <person name="Zhao S."/>
            <person name="Grierson D."/>
            <person name="Xu C."/>
            <person name="Chen K."/>
        </authorList>
    </citation>
    <scope>NUCLEOTIDE SEQUENCE [LARGE SCALE GENOMIC DNA]</scope>
    <source>
        <strain evidence="12">01-14</strain>
        <tissue evidence="12">Leaf</tissue>
    </source>
</reference>
<sequence>MPAWWGKKSSKNKDESHSPQGNHFNFIKFSGDKKKEKNDRPRSFDGVIFRRSSPRESKDYGIAGAGSSGFSGFDSDSGEKKGHPLPRPLDSIMQSDHGNGLGSGSGSVSSVSSSGSSEDHVIGSDQGQFGGSRSYGDPRVNGDIKFNLMPKSPSAGSRGPTSPTSPLHARLSGMSVDSPTGKIEDGKSQCHKLPLPPGSPTSPSALPCSRTGGVTENSLSKWKKGKLLGRGTFGHVYLGFNSESGQMCAIKEVRVVCDDQTSKECLKQLNQVILLPYISLTDGARCMISMSYPFDLLDFDGFMILISHQQEINLLSQLSHPNIVRYHGSELSDERLSVYLEYVSGGSIHKLLQEYGPFNEPVIQTYTRQILLGLAYLHARNTVHRDIKGANILVDPHGEIKLADFGMAKHMTSCASMLSFKGSPYWMAPEVVMNTNGYSLTVDIWSLGCTVLEMATSKPPWSQYEGVAAIFKIGNSKDIPEIPEHLSDDAKSFIKQCLQRDPSARPPASKLLDHPFVRDQAVARAGNVNLAKDSSPYSLDGSRTPPKLDLLPTRKSITLCEGDYLANPLVPTSRALNNPRENARTITSLPVSPCSSPLRQYGPSHKSCFLSPPHPSYAVMGQSSGYNLGDYSGYPTRSNPRYINDPWLETSLLKAQTPVNNIERRSIPRPQPAAGGIPYSSACQISSSRAIASSNLRMVNDECWIHTKLFQKVTHKCLEEEGI</sequence>
<evidence type="ECO:0000313" key="13">
    <source>
        <dbReference type="Proteomes" id="UP001428341"/>
    </source>
</evidence>
<dbReference type="Gene3D" id="1.10.510.10">
    <property type="entry name" value="Transferase(Phosphotransferase) domain 1"/>
    <property type="match status" value="1"/>
</dbReference>
<evidence type="ECO:0000256" key="8">
    <source>
        <dbReference type="ARBA" id="ARBA00048329"/>
    </source>
</evidence>
<dbReference type="AlphaFoldDB" id="A0AAP0R3P6"/>
<organism evidence="12 13">
    <name type="scientific">Citrus x changshan-huyou</name>
    <dbReference type="NCBI Taxonomy" id="2935761"/>
    <lineage>
        <taxon>Eukaryota</taxon>
        <taxon>Viridiplantae</taxon>
        <taxon>Streptophyta</taxon>
        <taxon>Embryophyta</taxon>
        <taxon>Tracheophyta</taxon>
        <taxon>Spermatophyta</taxon>
        <taxon>Magnoliopsida</taxon>
        <taxon>eudicotyledons</taxon>
        <taxon>Gunneridae</taxon>
        <taxon>Pentapetalae</taxon>
        <taxon>rosids</taxon>
        <taxon>malvids</taxon>
        <taxon>Sapindales</taxon>
        <taxon>Rutaceae</taxon>
        <taxon>Aurantioideae</taxon>
        <taxon>Citrus</taxon>
    </lineage>
</organism>
<evidence type="ECO:0000256" key="3">
    <source>
        <dbReference type="ARBA" id="ARBA00022679"/>
    </source>
</evidence>
<comment type="similarity">
    <text evidence="1">Belongs to the protein kinase superfamily. STE Ser/Thr protein kinase family. MAP kinase kinase kinase subfamily.</text>
</comment>
<evidence type="ECO:0000256" key="6">
    <source>
        <dbReference type="ARBA" id="ARBA00022840"/>
    </source>
</evidence>
<evidence type="ECO:0000256" key="1">
    <source>
        <dbReference type="ARBA" id="ARBA00006529"/>
    </source>
</evidence>
<dbReference type="SUPFAM" id="SSF56112">
    <property type="entry name" value="Protein kinase-like (PK-like)"/>
    <property type="match status" value="1"/>
</dbReference>
<dbReference type="EMBL" id="JBCGBO010000001">
    <property type="protein sequence ID" value="KAK9230266.1"/>
    <property type="molecule type" value="Genomic_DNA"/>
</dbReference>
<feature type="domain" description="Protein kinase" evidence="11">
    <location>
        <begin position="222"/>
        <end position="517"/>
    </location>
</feature>
<name>A0AAP0R3P6_9ROSI</name>
<evidence type="ECO:0000313" key="12">
    <source>
        <dbReference type="EMBL" id="KAK9230266.1"/>
    </source>
</evidence>
<evidence type="ECO:0000256" key="4">
    <source>
        <dbReference type="ARBA" id="ARBA00022741"/>
    </source>
</evidence>
<dbReference type="GO" id="GO:0004709">
    <property type="term" value="F:MAP kinase kinase kinase activity"/>
    <property type="evidence" value="ECO:0007669"/>
    <property type="project" value="UniProtKB-EC"/>
</dbReference>
<comment type="catalytic activity">
    <reaction evidence="7">
        <text>L-threonyl-[protein] + ATP = O-phospho-L-threonyl-[protein] + ADP + H(+)</text>
        <dbReference type="Rhea" id="RHEA:46608"/>
        <dbReference type="Rhea" id="RHEA-COMP:11060"/>
        <dbReference type="Rhea" id="RHEA-COMP:11605"/>
        <dbReference type="ChEBI" id="CHEBI:15378"/>
        <dbReference type="ChEBI" id="CHEBI:30013"/>
        <dbReference type="ChEBI" id="CHEBI:30616"/>
        <dbReference type="ChEBI" id="CHEBI:61977"/>
        <dbReference type="ChEBI" id="CHEBI:456216"/>
        <dbReference type="EC" id="2.7.11.25"/>
    </reaction>
</comment>
<dbReference type="InterPro" id="IPR017441">
    <property type="entry name" value="Protein_kinase_ATP_BS"/>
</dbReference>
<dbReference type="PROSITE" id="PS00107">
    <property type="entry name" value="PROTEIN_KINASE_ATP"/>
    <property type="match status" value="1"/>
</dbReference>
<proteinExistence type="inferred from homology"/>
<feature type="binding site" evidence="9">
    <location>
        <position position="251"/>
    </location>
    <ligand>
        <name>ATP</name>
        <dbReference type="ChEBI" id="CHEBI:30616"/>
    </ligand>
</feature>
<feature type="compositionally biased region" description="Low complexity" evidence="10">
    <location>
        <begin position="106"/>
        <end position="116"/>
    </location>
</feature>
<dbReference type="Gene3D" id="3.30.200.20">
    <property type="entry name" value="Phosphorylase Kinase, domain 1"/>
    <property type="match status" value="1"/>
</dbReference>
<dbReference type="GO" id="GO:0005737">
    <property type="term" value="C:cytoplasm"/>
    <property type="evidence" value="ECO:0007669"/>
    <property type="project" value="TreeGrafter"/>
</dbReference>
<dbReference type="CDD" id="cd06632">
    <property type="entry name" value="STKc_MEKK1_plant"/>
    <property type="match status" value="1"/>
</dbReference>
<dbReference type="Proteomes" id="UP001428341">
    <property type="component" value="Unassembled WGS sequence"/>
</dbReference>
<evidence type="ECO:0000256" key="5">
    <source>
        <dbReference type="ARBA" id="ARBA00022777"/>
    </source>
</evidence>
<dbReference type="InterPro" id="IPR011009">
    <property type="entry name" value="Kinase-like_dom_sf"/>
</dbReference>
<dbReference type="PANTHER" id="PTHR48016:SF8">
    <property type="entry name" value="MITOGEN-ACTIVATED PROTEIN KINASE KINASE KINASE 3"/>
    <property type="match status" value="1"/>
</dbReference>
<dbReference type="GO" id="GO:0005524">
    <property type="term" value="F:ATP binding"/>
    <property type="evidence" value="ECO:0007669"/>
    <property type="project" value="UniProtKB-UniRule"/>
</dbReference>
<evidence type="ECO:0000259" key="11">
    <source>
        <dbReference type="PROSITE" id="PS50011"/>
    </source>
</evidence>
<dbReference type="InterPro" id="IPR050538">
    <property type="entry name" value="MAP_kinase_kinase_kinase"/>
</dbReference>
<evidence type="ECO:0000256" key="10">
    <source>
        <dbReference type="SAM" id="MobiDB-lite"/>
    </source>
</evidence>
<keyword evidence="4 9" id="KW-0547">Nucleotide-binding</keyword>
<feature type="region of interest" description="Disordered" evidence="10">
    <location>
        <begin position="1"/>
        <end position="216"/>
    </location>
</feature>
<comment type="caution">
    <text evidence="12">The sequence shown here is derived from an EMBL/GenBank/DDBJ whole genome shotgun (WGS) entry which is preliminary data.</text>
</comment>
<dbReference type="InterPro" id="IPR000719">
    <property type="entry name" value="Prot_kinase_dom"/>
</dbReference>
<dbReference type="PANTHER" id="PTHR48016">
    <property type="entry name" value="MAP KINASE KINASE KINASE SSK2-RELATED-RELATED"/>
    <property type="match status" value="1"/>
</dbReference>
<accession>A0AAP0R3P6</accession>
<keyword evidence="6 9" id="KW-0067">ATP-binding</keyword>
<keyword evidence="3" id="KW-0808">Transferase</keyword>
<dbReference type="Pfam" id="PF00069">
    <property type="entry name" value="Pkinase"/>
    <property type="match status" value="1"/>
</dbReference>
<evidence type="ECO:0000256" key="7">
    <source>
        <dbReference type="ARBA" id="ARBA00047559"/>
    </source>
</evidence>
<comment type="catalytic activity">
    <reaction evidence="8">
        <text>L-seryl-[protein] + ATP = O-phospho-L-seryl-[protein] + ADP + H(+)</text>
        <dbReference type="Rhea" id="RHEA:17989"/>
        <dbReference type="Rhea" id="RHEA-COMP:9863"/>
        <dbReference type="Rhea" id="RHEA-COMP:11604"/>
        <dbReference type="ChEBI" id="CHEBI:15378"/>
        <dbReference type="ChEBI" id="CHEBI:29999"/>
        <dbReference type="ChEBI" id="CHEBI:30616"/>
        <dbReference type="ChEBI" id="CHEBI:83421"/>
        <dbReference type="ChEBI" id="CHEBI:456216"/>
        <dbReference type="EC" id="2.7.11.25"/>
    </reaction>
</comment>
<dbReference type="SMART" id="SM00220">
    <property type="entry name" value="S_TKc"/>
    <property type="match status" value="1"/>
</dbReference>
<gene>
    <name evidence="12" type="ORF">WN944_023233</name>
</gene>
<dbReference type="PROSITE" id="PS50011">
    <property type="entry name" value="PROTEIN_KINASE_DOM"/>
    <property type="match status" value="1"/>
</dbReference>
<keyword evidence="13" id="KW-1185">Reference proteome</keyword>
<protein>
    <recommendedName>
        <fullName evidence="2">mitogen-activated protein kinase kinase kinase</fullName>
        <ecNumber evidence="2">2.7.11.25</ecNumber>
    </recommendedName>
</protein>